<proteinExistence type="predicted"/>
<comment type="caution">
    <text evidence="1">The sequence shown here is derived from an EMBL/GenBank/DDBJ whole genome shotgun (WGS) entry which is preliminary data.</text>
</comment>
<dbReference type="AlphaFoldDB" id="A0A8X6TX74"/>
<reference evidence="1" key="1">
    <citation type="submission" date="2020-08" db="EMBL/GenBank/DDBJ databases">
        <title>Multicomponent nature underlies the extraordinary mechanical properties of spider dragline silk.</title>
        <authorList>
            <person name="Kono N."/>
            <person name="Nakamura H."/>
            <person name="Mori M."/>
            <person name="Yoshida Y."/>
            <person name="Ohtoshi R."/>
            <person name="Malay A.D."/>
            <person name="Moran D.A.P."/>
            <person name="Tomita M."/>
            <person name="Numata K."/>
            <person name="Arakawa K."/>
        </authorList>
    </citation>
    <scope>NUCLEOTIDE SEQUENCE</scope>
</reference>
<dbReference type="EMBL" id="BMAW01113978">
    <property type="protein sequence ID" value="GFT59729.1"/>
    <property type="molecule type" value="Genomic_DNA"/>
</dbReference>
<dbReference type="Proteomes" id="UP000887013">
    <property type="component" value="Unassembled WGS sequence"/>
</dbReference>
<name>A0A8X6TX74_NEPPI</name>
<keyword evidence="2" id="KW-1185">Reference proteome</keyword>
<gene>
    <name evidence="1" type="ORF">NPIL_180071</name>
</gene>
<sequence>MKKNEIVRSLWLQEPAHIGRNDRMPGDSILLDRREFPTERYFMSLKSSKWRIDQRSIAFVLLGCIESQYSANSSDSCLIFSSFNNFKGIIVEEPFICLSQIIFSAMLSLNLFYVAKLRQQLVKKLILDGDNIDRTNNLQMSNRSRINVSICASQIDPNESLRIPQGHVNCQ</sequence>
<protein>
    <submittedName>
        <fullName evidence="1">Uncharacterized protein</fullName>
    </submittedName>
</protein>
<accession>A0A8X6TX74</accession>
<evidence type="ECO:0000313" key="2">
    <source>
        <dbReference type="Proteomes" id="UP000887013"/>
    </source>
</evidence>
<evidence type="ECO:0000313" key="1">
    <source>
        <dbReference type="EMBL" id="GFT59729.1"/>
    </source>
</evidence>
<organism evidence="1 2">
    <name type="scientific">Nephila pilipes</name>
    <name type="common">Giant wood spider</name>
    <name type="synonym">Nephila maculata</name>
    <dbReference type="NCBI Taxonomy" id="299642"/>
    <lineage>
        <taxon>Eukaryota</taxon>
        <taxon>Metazoa</taxon>
        <taxon>Ecdysozoa</taxon>
        <taxon>Arthropoda</taxon>
        <taxon>Chelicerata</taxon>
        <taxon>Arachnida</taxon>
        <taxon>Araneae</taxon>
        <taxon>Araneomorphae</taxon>
        <taxon>Entelegynae</taxon>
        <taxon>Araneoidea</taxon>
        <taxon>Nephilidae</taxon>
        <taxon>Nephila</taxon>
    </lineage>
</organism>